<dbReference type="GO" id="GO:0012505">
    <property type="term" value="C:endomembrane system"/>
    <property type="evidence" value="ECO:0007669"/>
    <property type="project" value="UniProtKB-SubCell"/>
</dbReference>
<proteinExistence type="predicted"/>
<dbReference type="Gene3D" id="1.20.120.1630">
    <property type="match status" value="1"/>
</dbReference>
<dbReference type="InterPro" id="IPR007318">
    <property type="entry name" value="Phopholipid_MeTrfase"/>
</dbReference>
<organism evidence="6 7">
    <name type="scientific">Rubrobacter tropicus</name>
    <dbReference type="NCBI Taxonomy" id="2653851"/>
    <lineage>
        <taxon>Bacteria</taxon>
        <taxon>Bacillati</taxon>
        <taxon>Actinomycetota</taxon>
        <taxon>Rubrobacteria</taxon>
        <taxon>Rubrobacterales</taxon>
        <taxon>Rubrobacteraceae</taxon>
        <taxon>Rubrobacter</taxon>
    </lineage>
</organism>
<protein>
    <recommendedName>
        <fullName evidence="8">Isoprenylcysteine carboxylmethyltransferase family protein</fullName>
    </recommendedName>
</protein>
<evidence type="ECO:0000256" key="5">
    <source>
        <dbReference type="SAM" id="Phobius"/>
    </source>
</evidence>
<reference evidence="6 7" key="1">
    <citation type="submission" date="2019-10" db="EMBL/GenBank/DDBJ databases">
        <title>Rubrobacter sp nov SCSIO 52090 isolated from a deep-sea sediment in the South China Sea.</title>
        <authorList>
            <person name="Chen R.W."/>
        </authorList>
    </citation>
    <scope>NUCLEOTIDE SEQUENCE [LARGE SCALE GENOMIC DNA]</scope>
    <source>
        <strain evidence="6 7">SCSIO 52909</strain>
    </source>
</reference>
<keyword evidence="2 5" id="KW-0812">Transmembrane</keyword>
<dbReference type="AlphaFoldDB" id="A0A6G8QDU9"/>
<evidence type="ECO:0000313" key="7">
    <source>
        <dbReference type="Proteomes" id="UP000501452"/>
    </source>
</evidence>
<dbReference type="Pfam" id="PF04191">
    <property type="entry name" value="PEMT"/>
    <property type="match status" value="1"/>
</dbReference>
<feature type="transmembrane region" description="Helical" evidence="5">
    <location>
        <begin position="28"/>
        <end position="48"/>
    </location>
</feature>
<evidence type="ECO:0008006" key="8">
    <source>
        <dbReference type="Google" id="ProtNLM"/>
    </source>
</evidence>
<dbReference type="EMBL" id="CP045119">
    <property type="protein sequence ID" value="QIN84666.1"/>
    <property type="molecule type" value="Genomic_DNA"/>
</dbReference>
<dbReference type="PANTHER" id="PTHR12714">
    <property type="entry name" value="PROTEIN-S ISOPRENYLCYSTEINE O-METHYLTRANSFERASE"/>
    <property type="match status" value="1"/>
</dbReference>
<keyword evidence="7" id="KW-1185">Reference proteome</keyword>
<dbReference type="KEGG" id="rub:GBA63_19925"/>
<evidence type="ECO:0000313" key="6">
    <source>
        <dbReference type="EMBL" id="QIN84666.1"/>
    </source>
</evidence>
<sequence>MPAVSWAASFAVCVVGDALLGRWVLLPLFVAAFYGGMIVIDLVTYPVLSFWRGWLRRRGLLAWYLVEVVGLWGGTTVLLFVLSPWWLGWGWDGALLVRVIGAILALVSVLVGTWAVAKMGWARLLFAGALFPPGAGAEENNVPQRLVLEGPYRYVRNPLYDTDFALILGSALLTSNWFLVLLAALYAAQLALQLPLEERELRQRFGQPYRRYCEVVPRFVPRLRPVDRQELE</sequence>
<dbReference type="PANTHER" id="PTHR12714:SF9">
    <property type="entry name" value="PROTEIN-S-ISOPRENYLCYSTEINE O-METHYLTRANSFERASE"/>
    <property type="match status" value="1"/>
</dbReference>
<evidence type="ECO:0000256" key="3">
    <source>
        <dbReference type="ARBA" id="ARBA00022989"/>
    </source>
</evidence>
<accession>A0A6G8QDU9</accession>
<keyword evidence="3 5" id="KW-1133">Transmembrane helix</keyword>
<evidence type="ECO:0000256" key="4">
    <source>
        <dbReference type="ARBA" id="ARBA00023136"/>
    </source>
</evidence>
<feature type="transmembrane region" description="Helical" evidence="5">
    <location>
        <begin position="95"/>
        <end position="117"/>
    </location>
</feature>
<name>A0A6G8QDU9_9ACTN</name>
<evidence type="ECO:0000256" key="1">
    <source>
        <dbReference type="ARBA" id="ARBA00004127"/>
    </source>
</evidence>
<feature type="transmembrane region" description="Helical" evidence="5">
    <location>
        <begin position="60"/>
        <end position="83"/>
    </location>
</feature>
<gene>
    <name evidence="6" type="ORF">GBA63_19925</name>
</gene>
<feature type="transmembrane region" description="Helical" evidence="5">
    <location>
        <begin position="164"/>
        <end position="188"/>
    </location>
</feature>
<comment type="subcellular location">
    <subcellularLocation>
        <location evidence="1">Endomembrane system</location>
        <topology evidence="1">Multi-pass membrane protein</topology>
    </subcellularLocation>
</comment>
<dbReference type="Proteomes" id="UP000501452">
    <property type="component" value="Chromosome"/>
</dbReference>
<dbReference type="GO" id="GO:0016740">
    <property type="term" value="F:transferase activity"/>
    <property type="evidence" value="ECO:0007669"/>
    <property type="project" value="UniProtKB-ARBA"/>
</dbReference>
<evidence type="ECO:0000256" key="2">
    <source>
        <dbReference type="ARBA" id="ARBA00022692"/>
    </source>
</evidence>
<keyword evidence="4 5" id="KW-0472">Membrane</keyword>